<feature type="chain" id="PRO_5045435872" description="Peptidase M10 metallopeptidase domain-containing protein" evidence="1">
    <location>
        <begin position="20"/>
        <end position="167"/>
    </location>
</feature>
<evidence type="ECO:0000313" key="3">
    <source>
        <dbReference type="Proteomes" id="UP000612282"/>
    </source>
</evidence>
<accession>A0ABQ3XNP0</accession>
<gene>
    <name evidence="2" type="ORF">Aco03nite_084970</name>
</gene>
<protein>
    <recommendedName>
        <fullName evidence="4">Peptidase M10 metallopeptidase domain-containing protein</fullName>
    </recommendedName>
</protein>
<keyword evidence="3" id="KW-1185">Reference proteome</keyword>
<dbReference type="EMBL" id="BOMG01000104">
    <property type="protein sequence ID" value="GID60093.1"/>
    <property type="molecule type" value="Genomic_DNA"/>
</dbReference>
<keyword evidence="1" id="KW-0732">Signal</keyword>
<organism evidence="2 3">
    <name type="scientific">Actinoplanes couchii</name>
    <dbReference type="NCBI Taxonomy" id="403638"/>
    <lineage>
        <taxon>Bacteria</taxon>
        <taxon>Bacillati</taxon>
        <taxon>Actinomycetota</taxon>
        <taxon>Actinomycetes</taxon>
        <taxon>Micromonosporales</taxon>
        <taxon>Micromonosporaceae</taxon>
        <taxon>Actinoplanes</taxon>
    </lineage>
</organism>
<sequence length="167" mass="18751">MTLVLAAASATLAPSPALAGDPLWTTPRLLGTPIVYVEEHVGARFDSALRSSISFVDRYTGSDMRLGRCRTGSRCIRVIRSNATHGYGAWTSWTPGRKTTVIRLSATLARKNWHTRRSIIDHELGHANGARHNSRCTSRMWPDYRCRNKQLPARTFTKSERAMLAKW</sequence>
<evidence type="ECO:0008006" key="4">
    <source>
        <dbReference type="Google" id="ProtNLM"/>
    </source>
</evidence>
<feature type="signal peptide" evidence="1">
    <location>
        <begin position="1"/>
        <end position="19"/>
    </location>
</feature>
<name>A0ABQ3XNP0_9ACTN</name>
<comment type="caution">
    <text evidence="2">The sequence shown here is derived from an EMBL/GenBank/DDBJ whole genome shotgun (WGS) entry which is preliminary data.</text>
</comment>
<dbReference type="SUPFAM" id="SSF55486">
    <property type="entry name" value="Metalloproteases ('zincins'), catalytic domain"/>
    <property type="match status" value="1"/>
</dbReference>
<dbReference type="RefSeq" id="WP_203806794.1">
    <property type="nucleotide sequence ID" value="NZ_BAAAQE010000094.1"/>
</dbReference>
<evidence type="ECO:0000256" key="1">
    <source>
        <dbReference type="SAM" id="SignalP"/>
    </source>
</evidence>
<evidence type="ECO:0000313" key="2">
    <source>
        <dbReference type="EMBL" id="GID60093.1"/>
    </source>
</evidence>
<reference evidence="2 3" key="1">
    <citation type="submission" date="2021-01" db="EMBL/GenBank/DDBJ databases">
        <title>Whole genome shotgun sequence of Actinoplanes couchii NBRC 106145.</title>
        <authorList>
            <person name="Komaki H."/>
            <person name="Tamura T."/>
        </authorList>
    </citation>
    <scope>NUCLEOTIDE SEQUENCE [LARGE SCALE GENOMIC DNA]</scope>
    <source>
        <strain evidence="2 3">NBRC 106145</strain>
    </source>
</reference>
<proteinExistence type="predicted"/>
<dbReference type="Proteomes" id="UP000612282">
    <property type="component" value="Unassembled WGS sequence"/>
</dbReference>